<evidence type="ECO:0000256" key="9">
    <source>
        <dbReference type="ARBA" id="ARBA00023163"/>
    </source>
</evidence>
<sequence>MTDTIYFEKQEAIFTIEFLQEIAREVDRREQAVLSTGAIFRSENADHSGFFSIQVIQLALETLSAFRLLPYDSPDASSYRKNPSLAQAYLLNSNKHWFAARKFASKHWFLLNSLCNGPEYMASGYFDVYLPQLQSDVMGSIFDPNLNNKEFEVKDDIAEAIHHSLQEEAKRRADQMAEEEAIAMASAMSKESWKEEDSMAVSVEMSLNSRQDGNQPSACATK</sequence>
<protein>
    <recommendedName>
        <fullName evidence="3">ubiquitinyl hydrolase 1</fullName>
        <ecNumber evidence="3">3.4.19.12</ecNumber>
    </recommendedName>
</protein>
<dbReference type="SMART" id="SM01246">
    <property type="entry name" value="Josephin"/>
    <property type="match status" value="1"/>
</dbReference>
<evidence type="ECO:0000256" key="10">
    <source>
        <dbReference type="ARBA" id="ARBA00023242"/>
    </source>
</evidence>
<evidence type="ECO:0000256" key="8">
    <source>
        <dbReference type="ARBA" id="ARBA00023015"/>
    </source>
</evidence>
<dbReference type="InterPro" id="IPR033865">
    <property type="entry name" value="Ataxin-3"/>
</dbReference>
<evidence type="ECO:0000256" key="6">
    <source>
        <dbReference type="ARBA" id="ARBA00022801"/>
    </source>
</evidence>
<dbReference type="Gene3D" id="3.90.70.40">
    <property type="match status" value="1"/>
</dbReference>
<feature type="domain" description="Josephin" evidence="11">
    <location>
        <begin position="9"/>
        <end position="150"/>
    </location>
</feature>
<evidence type="ECO:0000313" key="12">
    <source>
        <dbReference type="Proteomes" id="UP000887574"/>
    </source>
</evidence>
<evidence type="ECO:0000313" key="13">
    <source>
        <dbReference type="WBParaSite" id="jg19428"/>
    </source>
</evidence>
<proteinExistence type="predicted"/>
<evidence type="ECO:0000256" key="3">
    <source>
        <dbReference type="ARBA" id="ARBA00012759"/>
    </source>
</evidence>
<keyword evidence="10" id="KW-0539">Nucleus</keyword>
<keyword evidence="9" id="KW-0804">Transcription</keyword>
<dbReference type="PANTHER" id="PTHR14159:SF0">
    <property type="entry name" value="ATAXIN-3-RELATED"/>
    <property type="match status" value="1"/>
</dbReference>
<keyword evidence="7" id="KW-0788">Thiol protease</keyword>
<comment type="subcellular location">
    <subcellularLocation>
        <location evidence="2">Nucleus</location>
    </subcellularLocation>
</comment>
<comment type="catalytic activity">
    <reaction evidence="1">
        <text>Thiol-dependent hydrolysis of ester, thioester, amide, peptide and isopeptide bonds formed by the C-terminal Gly of ubiquitin (a 76-residue protein attached to proteins as an intracellular targeting signal).</text>
        <dbReference type="EC" id="3.4.19.12"/>
    </reaction>
</comment>
<keyword evidence="4" id="KW-0645">Protease</keyword>
<dbReference type="PRINTS" id="PR01233">
    <property type="entry name" value="JOSEPHIN"/>
</dbReference>
<dbReference type="GO" id="GO:0006508">
    <property type="term" value="P:proteolysis"/>
    <property type="evidence" value="ECO:0007669"/>
    <property type="project" value="UniProtKB-KW"/>
</dbReference>
<evidence type="ECO:0000259" key="11">
    <source>
        <dbReference type="SMART" id="SM01246"/>
    </source>
</evidence>
<name>A0A915DH06_9BILA</name>
<reference evidence="13" key="1">
    <citation type="submission" date="2022-11" db="UniProtKB">
        <authorList>
            <consortium name="WormBaseParasite"/>
        </authorList>
    </citation>
    <scope>IDENTIFICATION</scope>
</reference>
<keyword evidence="8" id="KW-0805">Transcription regulation</keyword>
<dbReference type="WBParaSite" id="jg19428">
    <property type="protein sequence ID" value="jg19428"/>
    <property type="gene ID" value="jg19428"/>
</dbReference>
<dbReference type="Proteomes" id="UP000887574">
    <property type="component" value="Unplaced"/>
</dbReference>
<keyword evidence="12" id="KW-1185">Reference proteome</keyword>
<dbReference type="GO" id="GO:0005634">
    <property type="term" value="C:nucleus"/>
    <property type="evidence" value="ECO:0007669"/>
    <property type="project" value="UniProtKB-SubCell"/>
</dbReference>
<dbReference type="EC" id="3.4.19.12" evidence="3"/>
<evidence type="ECO:0000256" key="7">
    <source>
        <dbReference type="ARBA" id="ARBA00022807"/>
    </source>
</evidence>
<dbReference type="AlphaFoldDB" id="A0A915DH06"/>
<evidence type="ECO:0000256" key="2">
    <source>
        <dbReference type="ARBA" id="ARBA00004123"/>
    </source>
</evidence>
<dbReference type="InterPro" id="IPR006155">
    <property type="entry name" value="Josephin"/>
</dbReference>
<dbReference type="GO" id="GO:0004843">
    <property type="term" value="F:cysteine-type deubiquitinase activity"/>
    <property type="evidence" value="ECO:0007669"/>
    <property type="project" value="UniProtKB-EC"/>
</dbReference>
<accession>A0A915DH06</accession>
<keyword evidence="6" id="KW-0378">Hydrolase</keyword>
<evidence type="ECO:0000256" key="4">
    <source>
        <dbReference type="ARBA" id="ARBA00022670"/>
    </source>
</evidence>
<dbReference type="PANTHER" id="PTHR14159">
    <property type="entry name" value="ATAXIN-3-RELATED"/>
    <property type="match status" value="1"/>
</dbReference>
<organism evidence="12 13">
    <name type="scientific">Ditylenchus dipsaci</name>
    <dbReference type="NCBI Taxonomy" id="166011"/>
    <lineage>
        <taxon>Eukaryota</taxon>
        <taxon>Metazoa</taxon>
        <taxon>Ecdysozoa</taxon>
        <taxon>Nematoda</taxon>
        <taxon>Chromadorea</taxon>
        <taxon>Rhabditida</taxon>
        <taxon>Tylenchina</taxon>
        <taxon>Tylenchomorpha</taxon>
        <taxon>Sphaerularioidea</taxon>
        <taxon>Anguinidae</taxon>
        <taxon>Anguininae</taxon>
        <taxon>Ditylenchus</taxon>
    </lineage>
</organism>
<dbReference type="Pfam" id="PF02099">
    <property type="entry name" value="Josephin"/>
    <property type="match status" value="1"/>
</dbReference>
<evidence type="ECO:0000256" key="5">
    <source>
        <dbReference type="ARBA" id="ARBA00022786"/>
    </source>
</evidence>
<dbReference type="GO" id="GO:0016579">
    <property type="term" value="P:protein deubiquitination"/>
    <property type="evidence" value="ECO:0007669"/>
    <property type="project" value="InterPro"/>
</dbReference>
<dbReference type="Gene3D" id="1.10.287.10">
    <property type="entry name" value="S15/NS1, RNA-binding"/>
    <property type="match status" value="1"/>
</dbReference>
<evidence type="ECO:0000256" key="1">
    <source>
        <dbReference type="ARBA" id="ARBA00000707"/>
    </source>
</evidence>
<keyword evidence="5" id="KW-0833">Ubl conjugation pathway</keyword>